<keyword evidence="2" id="KW-0963">Cytoplasm</keyword>
<feature type="domain" description="Ciliary microtubule inner protein 2A-C-like" evidence="6">
    <location>
        <begin position="282"/>
        <end position="311"/>
    </location>
</feature>
<proteinExistence type="inferred from homology"/>
<keyword evidence="3" id="KW-0206">Cytoskeleton</keyword>
<dbReference type="RefSeq" id="XP_032056118.1">
    <property type="nucleotide sequence ID" value="XM_032200227.1"/>
</dbReference>
<dbReference type="GeneID" id="116496850"/>
<dbReference type="GO" id="GO:0005930">
    <property type="term" value="C:axoneme"/>
    <property type="evidence" value="ECO:0007669"/>
    <property type="project" value="UniProtKB-SubCell"/>
</dbReference>
<keyword evidence="4" id="KW-0966">Cell projection</keyword>
<evidence type="ECO:0000256" key="2">
    <source>
        <dbReference type="ARBA" id="ARBA00022490"/>
    </source>
</evidence>
<evidence type="ECO:0000256" key="1">
    <source>
        <dbReference type="ARBA" id="ARBA00004430"/>
    </source>
</evidence>
<dbReference type="GO" id="GO:0015630">
    <property type="term" value="C:microtubule cytoskeleton"/>
    <property type="evidence" value="ECO:0007669"/>
    <property type="project" value="UniProtKB-ARBA"/>
</dbReference>
<evidence type="ECO:0000259" key="6">
    <source>
        <dbReference type="Pfam" id="PF10629"/>
    </source>
</evidence>
<evidence type="ECO:0000256" key="5">
    <source>
        <dbReference type="ARBA" id="ARBA00035661"/>
    </source>
</evidence>
<gene>
    <name evidence="8" type="primary">FAM166A</name>
</gene>
<dbReference type="Proteomes" id="UP000504639">
    <property type="component" value="Chromosome 19"/>
</dbReference>
<evidence type="ECO:0000256" key="3">
    <source>
        <dbReference type="ARBA" id="ARBA00023212"/>
    </source>
</evidence>
<organism evidence="7 8">
    <name type="scientific">Aythya fuligula</name>
    <name type="common">Tufted duck</name>
    <name type="synonym">Anas fuligula</name>
    <dbReference type="NCBI Taxonomy" id="219594"/>
    <lineage>
        <taxon>Eukaryota</taxon>
        <taxon>Metazoa</taxon>
        <taxon>Chordata</taxon>
        <taxon>Craniata</taxon>
        <taxon>Vertebrata</taxon>
        <taxon>Euteleostomi</taxon>
        <taxon>Archelosauria</taxon>
        <taxon>Archosauria</taxon>
        <taxon>Dinosauria</taxon>
        <taxon>Saurischia</taxon>
        <taxon>Theropoda</taxon>
        <taxon>Coelurosauria</taxon>
        <taxon>Aves</taxon>
        <taxon>Neognathae</taxon>
        <taxon>Galloanserae</taxon>
        <taxon>Anseriformes</taxon>
        <taxon>Anatidae</taxon>
        <taxon>Aythyinae</taxon>
        <taxon>Aythya</taxon>
    </lineage>
</organism>
<dbReference type="PANTHER" id="PTHR47299">
    <property type="entry name" value="PROTEIN FAM166A"/>
    <property type="match status" value="1"/>
</dbReference>
<dbReference type="AlphaFoldDB" id="A0A6J3E3P3"/>
<accession>A0A6J3E3P3</accession>
<feature type="domain" description="Ciliary microtubule inner protein 2A-C-like" evidence="6">
    <location>
        <begin position="13"/>
        <end position="45"/>
    </location>
</feature>
<dbReference type="InterPro" id="IPR052683">
    <property type="entry name" value="CIMIP2A"/>
</dbReference>
<dbReference type="PANTHER" id="PTHR47299:SF1">
    <property type="entry name" value="PROTEIN FAM166A"/>
    <property type="match status" value="1"/>
</dbReference>
<evidence type="ECO:0000313" key="8">
    <source>
        <dbReference type="RefSeq" id="XP_032056118.1"/>
    </source>
</evidence>
<keyword evidence="7" id="KW-1185">Reference proteome</keyword>
<comment type="similarity">
    <text evidence="5">Belongs to the CIMIP2 family.</text>
</comment>
<evidence type="ECO:0000256" key="4">
    <source>
        <dbReference type="ARBA" id="ARBA00023273"/>
    </source>
</evidence>
<reference evidence="8" key="1">
    <citation type="submission" date="2025-08" db="UniProtKB">
        <authorList>
            <consortium name="RefSeq"/>
        </authorList>
    </citation>
    <scope>IDENTIFICATION</scope>
    <source>
        <tissue evidence="8">Lung</tissue>
    </source>
</reference>
<evidence type="ECO:0000313" key="7">
    <source>
        <dbReference type="Proteomes" id="UP000504639"/>
    </source>
</evidence>
<dbReference type="CTD" id="401565"/>
<protein>
    <submittedName>
        <fullName evidence="8">Protein FAM166A</fullName>
    </submittedName>
</protein>
<dbReference type="KEGG" id="aful:116496850"/>
<comment type="subcellular location">
    <subcellularLocation>
        <location evidence="1">Cytoplasm</location>
        <location evidence="1">Cytoskeleton</location>
        <location evidence="1">Cilium axoneme</location>
    </subcellularLocation>
</comment>
<dbReference type="Pfam" id="PF10629">
    <property type="entry name" value="CMI2B-like"/>
    <property type="match status" value="2"/>
</dbReference>
<sequence>MTAPRESSLFPPDPHYIPGYEGFVPQYNYQFGETYGKTTYRLLTDPHVRKSPRSVLAPLCKQRFIEDFSGTQGGLQPYLPRHPGYFPYERAGAMTNFPEPIFGPKPPPPGPAEEQLLLTHTDPMPSHDPGERARSVQREYGYPLVVVRCPAVPWRPSEGQEWRLPELTTSRGLVTSPAGLRQPVKIEGVTLPGVTEAAGVERNDQLPKLDVPNVIQQKVISGYTGYIPRFTWITGVNYLQGVKDAMAEFDRHQFLQRYPAHSFGKRFPQTYWPNNRIYTSAGLIPAYTGFVPHLRHTYALTFGNSTRKAYRKEQRRRACAL</sequence>
<dbReference type="InParanoid" id="A0A6J3E3P3"/>
<dbReference type="GO" id="GO:0005634">
    <property type="term" value="C:nucleus"/>
    <property type="evidence" value="ECO:0007669"/>
    <property type="project" value="TreeGrafter"/>
</dbReference>
<name>A0A6J3E3P3_AYTFU</name>
<dbReference type="InterPro" id="IPR018902">
    <property type="entry name" value="CMI2A-C-like_dom"/>
</dbReference>